<dbReference type="AlphaFoldDB" id="A0A0L0W8L9"/>
<gene>
    <name evidence="1" type="ORF">CLPU_11c00580</name>
</gene>
<organism evidence="1 2">
    <name type="scientific">Gottschalkia purinilytica</name>
    <name type="common">Clostridium purinilyticum</name>
    <dbReference type="NCBI Taxonomy" id="1503"/>
    <lineage>
        <taxon>Bacteria</taxon>
        <taxon>Bacillati</taxon>
        <taxon>Bacillota</taxon>
        <taxon>Tissierellia</taxon>
        <taxon>Tissierellales</taxon>
        <taxon>Gottschalkiaceae</taxon>
        <taxon>Gottschalkia</taxon>
    </lineage>
</organism>
<keyword evidence="2" id="KW-1185">Reference proteome</keyword>
<dbReference type="EMBL" id="LGSS01000011">
    <property type="protein sequence ID" value="KNF07889.1"/>
    <property type="molecule type" value="Genomic_DNA"/>
</dbReference>
<evidence type="ECO:0000313" key="2">
    <source>
        <dbReference type="Proteomes" id="UP000037267"/>
    </source>
</evidence>
<accession>A0A0L0W8L9</accession>
<sequence>MKFLVRAKKINIGSYCYGCWKDCGVVCGFHCLQVCLEKNSDTKGDE</sequence>
<name>A0A0L0W8L9_GOTPU</name>
<dbReference type="RefSeq" id="WP_157857729.1">
    <property type="nucleotide sequence ID" value="NZ_LGSS01000011.1"/>
</dbReference>
<proteinExistence type="predicted"/>
<protein>
    <submittedName>
        <fullName evidence="1">Uncharacterized protein</fullName>
    </submittedName>
</protein>
<dbReference type="Proteomes" id="UP000037267">
    <property type="component" value="Unassembled WGS sequence"/>
</dbReference>
<evidence type="ECO:0000313" key="1">
    <source>
        <dbReference type="EMBL" id="KNF07889.1"/>
    </source>
</evidence>
<comment type="caution">
    <text evidence="1">The sequence shown here is derived from an EMBL/GenBank/DDBJ whole genome shotgun (WGS) entry which is preliminary data.</text>
</comment>
<reference evidence="2" key="1">
    <citation type="submission" date="2015-07" db="EMBL/GenBank/DDBJ databases">
        <title>Draft genome sequence of the purine-degrading Gottschalkia purinilyticum DSM 1384 (formerly Clostridium purinilyticum).</title>
        <authorList>
            <person name="Poehlein A."/>
            <person name="Schiel-Bengelsdorf B."/>
            <person name="Bengelsdorf F.R."/>
            <person name="Daniel R."/>
            <person name="Duerre P."/>
        </authorList>
    </citation>
    <scope>NUCLEOTIDE SEQUENCE [LARGE SCALE GENOMIC DNA]</scope>
    <source>
        <strain evidence="2">DSM 1384</strain>
    </source>
</reference>